<keyword evidence="3" id="KW-1185">Reference proteome</keyword>
<sequence length="265" mass="30358">MIQSSNIIRNTAIRLSLLLRRHVSTRVLPRYQQIYSNPTPSFLNHFTFIDNLTQTHSFQKDEPRLRAQRDSSNILQRVSSAPSDASYRQHVQSLINYVDPVKFSNEELACISNGLTNLELRIENDEGHVSFIETDRLRRLGKTTFQLALVNQFRIFQNVGFLSYSETDIESDLAWLLNDETIVEFMKLNGLANCVAMNRELLINENLARFEFETKKKMVFSATAIGSFFTLVGLMQFKPRPGSSELMDKIINGKRGVFGILKQSA</sequence>
<gene>
    <name evidence="2" type="ORF">KGF57_001100</name>
</gene>
<protein>
    <submittedName>
        <fullName evidence="2">Uncharacterized protein</fullName>
    </submittedName>
</protein>
<keyword evidence="1" id="KW-0472">Membrane</keyword>
<evidence type="ECO:0000313" key="2">
    <source>
        <dbReference type="EMBL" id="KAI5964426.1"/>
    </source>
</evidence>
<evidence type="ECO:0000313" key="3">
    <source>
        <dbReference type="Proteomes" id="UP001204833"/>
    </source>
</evidence>
<dbReference type="EMBL" id="JAIHNG010000048">
    <property type="protein sequence ID" value="KAI5964426.1"/>
    <property type="molecule type" value="Genomic_DNA"/>
</dbReference>
<dbReference type="GeneID" id="76149159"/>
<comment type="caution">
    <text evidence="2">The sequence shown here is derived from an EMBL/GenBank/DDBJ whole genome shotgun (WGS) entry which is preliminary data.</text>
</comment>
<evidence type="ECO:0000256" key="1">
    <source>
        <dbReference type="SAM" id="Phobius"/>
    </source>
</evidence>
<dbReference type="AlphaFoldDB" id="A0AAD5BHQ5"/>
<dbReference type="RefSeq" id="XP_051610433.1">
    <property type="nucleotide sequence ID" value="XM_051750272.1"/>
</dbReference>
<proteinExistence type="predicted"/>
<keyword evidence="1" id="KW-0812">Transmembrane</keyword>
<reference evidence="2 3" key="1">
    <citation type="journal article" date="2022" name="DNA Res.">
        <title>Genome analysis of five recently described species of the CUG-Ser clade uncovers Candida theae as a new hybrid lineage with pathogenic potential in the Candida parapsilosis species complex.</title>
        <authorList>
            <person name="Mixao V."/>
            <person name="Del Olmo V."/>
            <person name="Hegedusova E."/>
            <person name="Saus E."/>
            <person name="Pryszcz L."/>
            <person name="Cillingova A."/>
            <person name="Nosek J."/>
            <person name="Gabaldon T."/>
        </authorList>
    </citation>
    <scope>NUCLEOTIDE SEQUENCE [LARGE SCALE GENOMIC DNA]</scope>
    <source>
        <strain evidence="2 3">CBS 12239</strain>
    </source>
</reference>
<organism evidence="2 3">
    <name type="scientific">Candida theae</name>
    <dbReference type="NCBI Taxonomy" id="1198502"/>
    <lineage>
        <taxon>Eukaryota</taxon>
        <taxon>Fungi</taxon>
        <taxon>Dikarya</taxon>
        <taxon>Ascomycota</taxon>
        <taxon>Saccharomycotina</taxon>
        <taxon>Pichiomycetes</taxon>
        <taxon>Debaryomycetaceae</taxon>
        <taxon>Candida/Lodderomyces clade</taxon>
        <taxon>Candida</taxon>
    </lineage>
</organism>
<name>A0AAD5BHQ5_9ASCO</name>
<feature type="transmembrane region" description="Helical" evidence="1">
    <location>
        <begin position="218"/>
        <end position="237"/>
    </location>
</feature>
<accession>A0AAD5BHQ5</accession>
<dbReference type="Proteomes" id="UP001204833">
    <property type="component" value="Unassembled WGS sequence"/>
</dbReference>
<keyword evidence="1" id="KW-1133">Transmembrane helix</keyword>